<dbReference type="STRING" id="879212.DespoDRAFT_03043"/>
<organism evidence="3 4">
    <name type="scientific">Desulfobacter postgatei 2ac9</name>
    <dbReference type="NCBI Taxonomy" id="879212"/>
    <lineage>
        <taxon>Bacteria</taxon>
        <taxon>Pseudomonadati</taxon>
        <taxon>Thermodesulfobacteriota</taxon>
        <taxon>Desulfobacteria</taxon>
        <taxon>Desulfobacterales</taxon>
        <taxon>Desulfobacteraceae</taxon>
        <taxon>Desulfobacter</taxon>
    </lineage>
</organism>
<dbReference type="NCBIfam" id="TIGR04416">
    <property type="entry name" value="group_II_RT_mat"/>
    <property type="match status" value="1"/>
</dbReference>
<dbReference type="PANTHER" id="PTHR34047:SF8">
    <property type="entry name" value="PROTEIN YKFC"/>
    <property type="match status" value="1"/>
</dbReference>
<evidence type="ECO:0000259" key="2">
    <source>
        <dbReference type="PROSITE" id="PS50878"/>
    </source>
</evidence>
<dbReference type="SUPFAM" id="SSF56672">
    <property type="entry name" value="DNA/RNA polymerases"/>
    <property type="match status" value="1"/>
</dbReference>
<keyword evidence="4" id="KW-1185">Reference proteome</keyword>
<dbReference type="GO" id="GO:0003964">
    <property type="term" value="F:RNA-directed DNA polymerase activity"/>
    <property type="evidence" value="ECO:0007669"/>
    <property type="project" value="UniProtKB-KW"/>
</dbReference>
<evidence type="ECO:0000256" key="1">
    <source>
        <dbReference type="ARBA" id="ARBA00034120"/>
    </source>
</evidence>
<dbReference type="Pfam" id="PF00078">
    <property type="entry name" value="RVT_1"/>
    <property type="match status" value="1"/>
</dbReference>
<dbReference type="RefSeq" id="WP_004074492.1">
    <property type="nucleotide sequence ID" value="NZ_CM001488.1"/>
</dbReference>
<evidence type="ECO:0000313" key="4">
    <source>
        <dbReference type="Proteomes" id="UP000005778"/>
    </source>
</evidence>
<sequence length="438" mass="51272">MKPTEFQMLTETKLNRIAWLSSRDDEKVFDNLMHLFNKESLRGCFSELDGRKAVGIDGIDKDAYGAELDRNLEDLLERMKKMAYRPGPVRQVLIPKEGKPGATRPLGIGNLEDKMVQMMTQKVLESIYEPLFYECSYGFRPGRGCHDAIKALNQHLYHNELQTVIDVDLANYFGSINHKKLETILRLKIKDERFIRYLIRMFKAGVLTQRELTVSDEGVPQGSPCSPVLANIFAHYVIDVWFLNVVKQHCDGRVELFRYCDDVVICCQFEYDANRITQALGKRLERFGLKLNELKTKLVSFSKQEMRSGKKQGTFDFLGFTFYLGKARKGFIVPKLKTCGKRFRSKLKKIGAWARSVKDRFDLKEIWRRFCSKMRGHIRYYGVSNNGKCLSQFRNHAVLIMFKWLNRRSQRKSFNWEKFKLFLEAYPPPKVRIYHTLF</sequence>
<dbReference type="InterPro" id="IPR043128">
    <property type="entry name" value="Rev_trsase/Diguanyl_cyclase"/>
</dbReference>
<gene>
    <name evidence="3" type="ORF">DespoDRAFT_03043</name>
</gene>
<dbReference type="HOGENOM" id="CLU_013584_6_0_7"/>
<keyword evidence="3" id="KW-0808">Transferase</keyword>
<accession>I5B5U0</accession>
<dbReference type="Gene3D" id="3.30.70.270">
    <property type="match status" value="1"/>
</dbReference>
<dbReference type="InterPro" id="IPR030931">
    <property type="entry name" value="Group_II_RT_mat"/>
</dbReference>
<keyword evidence="3" id="KW-0548">Nucleotidyltransferase</keyword>
<protein>
    <submittedName>
        <fullName evidence="3">Retron-type reverse transcriptase</fullName>
    </submittedName>
</protein>
<dbReference type="AlphaFoldDB" id="I5B5U0"/>
<dbReference type="InterPro" id="IPR043502">
    <property type="entry name" value="DNA/RNA_pol_sf"/>
</dbReference>
<proteinExistence type="inferred from homology"/>
<dbReference type="InterPro" id="IPR051083">
    <property type="entry name" value="GrpII_Intron_Splice-Mob/Def"/>
</dbReference>
<reference evidence="3 4" key="1">
    <citation type="submission" date="2011-09" db="EMBL/GenBank/DDBJ databases">
        <authorList>
            <consortium name="US DOE Joint Genome Institute (JGI-PGF)"/>
            <person name="Lucas S."/>
            <person name="Han J."/>
            <person name="Lapidus A."/>
            <person name="Cheng J.-F."/>
            <person name="Goodwin L."/>
            <person name="Pitluck S."/>
            <person name="Peters L."/>
            <person name="Land M.L."/>
            <person name="Hauser L."/>
            <person name="Orellana R."/>
            <person name="Lovley D."/>
            <person name="Woyke T.J."/>
        </authorList>
    </citation>
    <scope>NUCLEOTIDE SEQUENCE [LARGE SCALE GENOMIC DNA]</scope>
    <source>
        <strain evidence="3 4">2ac9</strain>
    </source>
</reference>
<dbReference type="eggNOG" id="COG3344">
    <property type="taxonomic scope" value="Bacteria"/>
</dbReference>
<dbReference type="PROSITE" id="PS50878">
    <property type="entry name" value="RT_POL"/>
    <property type="match status" value="1"/>
</dbReference>
<evidence type="ECO:0000313" key="3">
    <source>
        <dbReference type="EMBL" id="EIM64853.1"/>
    </source>
</evidence>
<name>I5B5U0_9BACT</name>
<dbReference type="CDD" id="cd01651">
    <property type="entry name" value="RT_G2_intron"/>
    <property type="match status" value="1"/>
</dbReference>
<comment type="similarity">
    <text evidence="1">Belongs to the bacterial reverse transcriptase family.</text>
</comment>
<dbReference type="Proteomes" id="UP000005778">
    <property type="component" value="Chromosome"/>
</dbReference>
<reference evidence="3 4" key="2">
    <citation type="submission" date="2012-02" db="EMBL/GenBank/DDBJ databases">
        <title>Improved High-Quality Draft sequence of Desulfobacter postgatei 2ac9.</title>
        <authorList>
            <consortium name="US DOE Joint Genome Institute"/>
            <person name="Lucas S."/>
            <person name="Han J."/>
            <person name="Lapidus A."/>
            <person name="Cheng J.-F."/>
            <person name="Goodwin L."/>
            <person name="Pitluck S."/>
            <person name="Peters L."/>
            <person name="Ovchinnikova G."/>
            <person name="Held B."/>
            <person name="Detter J.C."/>
            <person name="Han C."/>
            <person name="Tapia R."/>
            <person name="Land M."/>
            <person name="Hauser L."/>
            <person name="Kyrpides N."/>
            <person name="Ivanova N."/>
            <person name="Pagani I."/>
            <person name="Orellana R."/>
            <person name="Lovley D."/>
            <person name="Woyke T."/>
        </authorList>
    </citation>
    <scope>NUCLEOTIDE SEQUENCE [LARGE SCALE GENOMIC DNA]</scope>
    <source>
        <strain evidence="3 4">2ac9</strain>
    </source>
</reference>
<dbReference type="EMBL" id="CM001488">
    <property type="protein sequence ID" value="EIM64853.1"/>
    <property type="molecule type" value="Genomic_DNA"/>
</dbReference>
<keyword evidence="3" id="KW-0695">RNA-directed DNA polymerase</keyword>
<dbReference type="PANTHER" id="PTHR34047">
    <property type="entry name" value="NUCLEAR INTRON MATURASE 1, MITOCHONDRIAL-RELATED"/>
    <property type="match status" value="1"/>
</dbReference>
<feature type="domain" description="Reverse transcriptase" evidence="2">
    <location>
        <begin position="73"/>
        <end position="322"/>
    </location>
</feature>
<dbReference type="InterPro" id="IPR000477">
    <property type="entry name" value="RT_dom"/>
</dbReference>